<dbReference type="GO" id="GO:0003714">
    <property type="term" value="F:transcription corepressor activity"/>
    <property type="evidence" value="ECO:0007669"/>
    <property type="project" value="TreeGrafter"/>
</dbReference>
<dbReference type="GO" id="GO:0035267">
    <property type="term" value="C:NuA4 histone acetyltransferase complex"/>
    <property type="evidence" value="ECO:0007669"/>
    <property type="project" value="InterPro"/>
</dbReference>
<dbReference type="RefSeq" id="XP_018328674.1">
    <property type="nucleotide sequence ID" value="XM_018473172.1"/>
</dbReference>
<keyword evidence="4" id="KW-0804">Transcription</keyword>
<comment type="subcellular location">
    <subcellularLocation>
        <location evidence="1">Nucleus</location>
    </subcellularLocation>
</comment>
<keyword evidence="5" id="KW-0539">Nucleus</keyword>
<feature type="region of interest" description="Disordered" evidence="7">
    <location>
        <begin position="401"/>
        <end position="422"/>
    </location>
</feature>
<dbReference type="AlphaFoldDB" id="A0A1W4X8C4"/>
<evidence type="ECO:0000256" key="7">
    <source>
        <dbReference type="SAM" id="MobiDB-lite"/>
    </source>
</evidence>
<dbReference type="GO" id="GO:0000812">
    <property type="term" value="C:Swr1 complex"/>
    <property type="evidence" value="ECO:0007669"/>
    <property type="project" value="TreeGrafter"/>
</dbReference>
<dbReference type="PANTHER" id="PTHR12855">
    <property type="entry name" value="DNA METHYLTRANSFERASE 1-ASSOCIATED PROTEIN 1 FAMILY MEMBER"/>
    <property type="match status" value="1"/>
</dbReference>
<dbReference type="FunFam" id="1.10.10.60:FF:000087">
    <property type="entry name" value="DNA methyltransferase 1-associated protein 1"/>
    <property type="match status" value="1"/>
</dbReference>
<dbReference type="Proteomes" id="UP000192223">
    <property type="component" value="Unplaced"/>
</dbReference>
<evidence type="ECO:0000313" key="10">
    <source>
        <dbReference type="Proteomes" id="UP000192223"/>
    </source>
</evidence>
<dbReference type="GO" id="GO:0032259">
    <property type="term" value="P:methylation"/>
    <property type="evidence" value="ECO:0007669"/>
    <property type="project" value="UniProtKB-KW"/>
</dbReference>
<evidence type="ECO:0000259" key="8">
    <source>
        <dbReference type="Pfam" id="PF05499"/>
    </source>
</evidence>
<reference evidence="11 12" key="1">
    <citation type="submission" date="2025-04" db="UniProtKB">
        <authorList>
            <consortium name="RefSeq"/>
        </authorList>
    </citation>
    <scope>IDENTIFICATION</scope>
    <source>
        <tissue evidence="11 12">Entire body</tissue>
    </source>
</reference>
<feature type="compositionally biased region" description="Basic and acidic residues" evidence="7">
    <location>
        <begin position="18"/>
        <end position="27"/>
    </location>
</feature>
<dbReference type="InterPro" id="IPR008468">
    <property type="entry name" value="DMAP1"/>
</dbReference>
<gene>
    <name evidence="11 12 13" type="primary">LOC108739312</name>
</gene>
<dbReference type="PANTHER" id="PTHR12855:SF10">
    <property type="entry name" value="DNA METHYLTRANSFERASE 1-ASSOCIATED PROTEIN 1"/>
    <property type="match status" value="1"/>
</dbReference>
<dbReference type="Pfam" id="PF05499">
    <property type="entry name" value="DMAP1"/>
    <property type="match status" value="1"/>
</dbReference>
<keyword evidence="3" id="KW-0805">Transcription regulation</keyword>
<dbReference type="Gene3D" id="1.10.10.60">
    <property type="entry name" value="Homeodomain-like"/>
    <property type="match status" value="1"/>
</dbReference>
<evidence type="ECO:0000256" key="4">
    <source>
        <dbReference type="ARBA" id="ARBA00023163"/>
    </source>
</evidence>
<dbReference type="KEGG" id="apln:108739312"/>
<feature type="region of interest" description="Disordered" evidence="7">
    <location>
        <begin position="1"/>
        <end position="41"/>
    </location>
</feature>
<sequence length="438" mass="50928">MADVRDIMELEQPPAPEITRESFISEKQKKRPFNSTKISKRPEGMHREVFALLYNDNKDAPPIFPSDTSNGYKQTKVKLGMRKPRKWEWMPFTNPARTDGAVFHHWRRPSDEPKEYPFAKFNKKIDIPSYTDSIYQQHLQTEGWTKEETDHLMDLARRFDLRFIVMVDRYDTEKFPKRTVEDLKERYYKICGIIAKLNGEKKIYHYDADHERRRKEQLKRLYERTAEQMEEEQFLINELKKIEARKKERERKTQDLQKLISQADSQGETPRKTEKKLQKKKLPNPSRPSRVDTTHILQAVETAGIKFPDYKNSGASLRSQRMKLPANIGQKKSKGIEQMLQEMNLELNPTPTEEMCQHFNELRSDMVLLMELKTALGTCEFELQSLRHQFEALNPGKTLTIPPQLLSGNTDNDGNKAGGTGEIIDVVGSPGTPAGSMT</sequence>
<protein>
    <recommendedName>
        <fullName evidence="6">DNA methyltransferase 1-associated protein 1</fullName>
    </recommendedName>
</protein>
<evidence type="ECO:0000259" key="9">
    <source>
        <dbReference type="Pfam" id="PF16282"/>
    </source>
</evidence>
<evidence type="ECO:0000313" key="11">
    <source>
        <dbReference type="RefSeq" id="XP_018328658.1"/>
    </source>
</evidence>
<dbReference type="RefSeq" id="XP_018328658.1">
    <property type="nucleotide sequence ID" value="XM_018473156.1"/>
</dbReference>
<keyword evidence="11 12" id="KW-0808">Transferase</keyword>
<dbReference type="InterPro" id="IPR032563">
    <property type="entry name" value="DAMP1_SANT-like"/>
</dbReference>
<evidence type="ECO:0000313" key="12">
    <source>
        <dbReference type="RefSeq" id="XP_018328667.1"/>
    </source>
</evidence>
<keyword evidence="10" id="KW-1185">Reference proteome</keyword>
<keyword evidence="2" id="KW-0156">Chromatin regulator</keyword>
<accession>A0A1W4X8C4</accession>
<evidence type="ECO:0000256" key="3">
    <source>
        <dbReference type="ARBA" id="ARBA00023015"/>
    </source>
</evidence>
<dbReference type="Pfam" id="PF16282">
    <property type="entry name" value="SANT_DAMP1_like"/>
    <property type="match status" value="1"/>
</dbReference>
<evidence type="ECO:0000256" key="5">
    <source>
        <dbReference type="ARBA" id="ARBA00023242"/>
    </source>
</evidence>
<dbReference type="GeneID" id="108739312"/>
<dbReference type="CTD" id="55929"/>
<feature type="region of interest" description="Disordered" evidence="7">
    <location>
        <begin position="248"/>
        <end position="293"/>
    </location>
</feature>
<dbReference type="RefSeq" id="XP_018328667.1">
    <property type="nucleotide sequence ID" value="XM_018473165.1"/>
</dbReference>
<dbReference type="GO" id="GO:0000122">
    <property type="term" value="P:negative regulation of transcription by RNA polymerase II"/>
    <property type="evidence" value="ECO:0007669"/>
    <property type="project" value="TreeGrafter"/>
</dbReference>
<dbReference type="GO" id="GO:0006281">
    <property type="term" value="P:DNA repair"/>
    <property type="evidence" value="ECO:0007669"/>
    <property type="project" value="InterPro"/>
</dbReference>
<evidence type="ECO:0000313" key="13">
    <source>
        <dbReference type="RefSeq" id="XP_018328674.1"/>
    </source>
</evidence>
<evidence type="ECO:0000256" key="1">
    <source>
        <dbReference type="ARBA" id="ARBA00004123"/>
    </source>
</evidence>
<feature type="domain" description="DNA methyltransferase 1-associated 1" evidence="8">
    <location>
        <begin position="231"/>
        <end position="399"/>
    </location>
</feature>
<feature type="domain" description="DAMP1 SANT/Myb-like" evidence="9">
    <location>
        <begin position="116"/>
        <end position="192"/>
    </location>
</feature>
<keyword evidence="11 12" id="KW-0489">Methyltransferase</keyword>
<evidence type="ECO:0000256" key="2">
    <source>
        <dbReference type="ARBA" id="ARBA00022853"/>
    </source>
</evidence>
<feature type="compositionally biased region" description="Polar residues" evidence="7">
    <location>
        <begin position="259"/>
        <end position="268"/>
    </location>
</feature>
<dbReference type="GO" id="GO:0008168">
    <property type="term" value="F:methyltransferase activity"/>
    <property type="evidence" value="ECO:0007669"/>
    <property type="project" value="UniProtKB-KW"/>
</dbReference>
<evidence type="ECO:0000256" key="6">
    <source>
        <dbReference type="ARBA" id="ARBA00067416"/>
    </source>
</evidence>
<dbReference type="GO" id="GO:0006338">
    <property type="term" value="P:chromatin remodeling"/>
    <property type="evidence" value="ECO:0007669"/>
    <property type="project" value="InterPro"/>
</dbReference>
<dbReference type="InterPro" id="IPR027109">
    <property type="entry name" value="Swc4/Dmap1"/>
</dbReference>
<dbReference type="OrthoDB" id="19740at2759"/>
<proteinExistence type="predicted"/>
<name>A0A1W4X8C4_AGRPL</name>
<dbReference type="STRING" id="224129.A0A1W4X8C4"/>
<organism evidence="10 11">
    <name type="scientific">Agrilus planipennis</name>
    <name type="common">Emerald ash borer</name>
    <name type="synonym">Agrilus marcopoli</name>
    <dbReference type="NCBI Taxonomy" id="224129"/>
    <lineage>
        <taxon>Eukaryota</taxon>
        <taxon>Metazoa</taxon>
        <taxon>Ecdysozoa</taxon>
        <taxon>Arthropoda</taxon>
        <taxon>Hexapoda</taxon>
        <taxon>Insecta</taxon>
        <taxon>Pterygota</taxon>
        <taxon>Neoptera</taxon>
        <taxon>Endopterygota</taxon>
        <taxon>Coleoptera</taxon>
        <taxon>Polyphaga</taxon>
        <taxon>Elateriformia</taxon>
        <taxon>Buprestoidea</taxon>
        <taxon>Buprestidae</taxon>
        <taxon>Agrilinae</taxon>
        <taxon>Agrilus</taxon>
    </lineage>
</organism>